<dbReference type="Pfam" id="PF07648">
    <property type="entry name" value="Kazal_2"/>
    <property type="match status" value="1"/>
</dbReference>
<dbReference type="AlphaFoldDB" id="A0AAD9GM74"/>
<reference evidence="2" key="1">
    <citation type="submission" date="2023-08" db="EMBL/GenBank/DDBJ databases">
        <title>Reference Genome Resource for the Citrus Pathogen Phytophthora citrophthora.</title>
        <authorList>
            <person name="Moller H."/>
            <person name="Coetzee B."/>
            <person name="Rose L.J."/>
            <person name="Van Niekerk J.M."/>
        </authorList>
    </citation>
    <scope>NUCLEOTIDE SEQUENCE</scope>
    <source>
        <strain evidence="2">STE-U-9442</strain>
    </source>
</reference>
<dbReference type="SUPFAM" id="SSF100895">
    <property type="entry name" value="Kazal-type serine protease inhibitors"/>
    <property type="match status" value="1"/>
</dbReference>
<keyword evidence="3" id="KW-1185">Reference proteome</keyword>
<dbReference type="EMBL" id="JASMQC010000013">
    <property type="protein sequence ID" value="KAK1940969.1"/>
    <property type="molecule type" value="Genomic_DNA"/>
</dbReference>
<proteinExistence type="predicted"/>
<accession>A0AAD9GM74</accession>
<dbReference type="Gene3D" id="3.30.60.30">
    <property type="match status" value="2"/>
</dbReference>
<organism evidence="2 3">
    <name type="scientific">Phytophthora citrophthora</name>
    <dbReference type="NCBI Taxonomy" id="4793"/>
    <lineage>
        <taxon>Eukaryota</taxon>
        <taxon>Sar</taxon>
        <taxon>Stramenopiles</taxon>
        <taxon>Oomycota</taxon>
        <taxon>Peronosporomycetes</taxon>
        <taxon>Peronosporales</taxon>
        <taxon>Peronosporaceae</taxon>
        <taxon>Phytophthora</taxon>
    </lineage>
</organism>
<comment type="caution">
    <text evidence="2">The sequence shown here is derived from an EMBL/GenBank/DDBJ whole genome shotgun (WGS) entry which is preliminary data.</text>
</comment>
<dbReference type="Proteomes" id="UP001259832">
    <property type="component" value="Unassembled WGS sequence"/>
</dbReference>
<dbReference type="PROSITE" id="PS51465">
    <property type="entry name" value="KAZAL_2"/>
    <property type="match status" value="1"/>
</dbReference>
<protein>
    <recommendedName>
        <fullName evidence="1">Kazal-like domain-containing protein</fullName>
    </recommendedName>
</protein>
<gene>
    <name evidence="2" type="ORF">P3T76_007675</name>
</gene>
<evidence type="ECO:0000313" key="3">
    <source>
        <dbReference type="Proteomes" id="UP001259832"/>
    </source>
</evidence>
<sequence length="145" mass="15635">MTGKQDLVVASRGLCEGEKALNAEYNPVPTPAPASRSDDACLATITCSDILDPLCTSAGTMRNLCYLTREQRCSQNPPTLIRSGACEDSNVMPLCPTSCTQTYSPVCASNGQVYGNECLFRQAKCARLDLLAVNIELRSMSECEE</sequence>
<name>A0AAD9GM74_9STRA</name>
<evidence type="ECO:0000259" key="1">
    <source>
        <dbReference type="PROSITE" id="PS51465"/>
    </source>
</evidence>
<dbReference type="CDD" id="cd00104">
    <property type="entry name" value="KAZAL_FS"/>
    <property type="match status" value="1"/>
</dbReference>
<dbReference type="SMART" id="SM00280">
    <property type="entry name" value="KAZAL"/>
    <property type="match status" value="2"/>
</dbReference>
<dbReference type="InterPro" id="IPR002350">
    <property type="entry name" value="Kazal_dom"/>
</dbReference>
<feature type="domain" description="Kazal-like" evidence="1">
    <location>
        <begin position="89"/>
        <end position="145"/>
    </location>
</feature>
<evidence type="ECO:0000313" key="2">
    <source>
        <dbReference type="EMBL" id="KAK1940969.1"/>
    </source>
</evidence>
<dbReference type="InterPro" id="IPR036058">
    <property type="entry name" value="Kazal_dom_sf"/>
</dbReference>